<evidence type="ECO:0000256" key="1">
    <source>
        <dbReference type="SAM" id="Phobius"/>
    </source>
</evidence>
<keyword evidence="1" id="KW-0472">Membrane</keyword>
<dbReference type="EMBL" id="JBFMIA010000011">
    <property type="protein sequence ID" value="MEW9502503.1"/>
    <property type="molecule type" value="Genomic_DNA"/>
</dbReference>
<dbReference type="Proteomes" id="UP001556040">
    <property type="component" value="Unassembled WGS sequence"/>
</dbReference>
<keyword evidence="1" id="KW-0812">Transmembrane</keyword>
<organism evidence="2 3">
    <name type="scientific">Jeotgalibacillus marinus</name>
    <dbReference type="NCBI Taxonomy" id="86667"/>
    <lineage>
        <taxon>Bacteria</taxon>
        <taxon>Bacillati</taxon>
        <taxon>Bacillota</taxon>
        <taxon>Bacilli</taxon>
        <taxon>Bacillales</taxon>
        <taxon>Caryophanaceae</taxon>
        <taxon>Jeotgalibacillus</taxon>
    </lineage>
</organism>
<keyword evidence="1" id="KW-1133">Transmembrane helix</keyword>
<feature type="transmembrane region" description="Helical" evidence="1">
    <location>
        <begin position="20"/>
        <end position="40"/>
    </location>
</feature>
<protein>
    <submittedName>
        <fullName evidence="2">YesK family protein</fullName>
    </submittedName>
</protein>
<accession>A0ABV3Q591</accession>
<reference evidence="2 3" key="1">
    <citation type="journal article" date="1979" name="Int. J. Syst. Evol. Microbiol.">
        <title>Bacillus globisporus subsp. marinus subsp. nov.</title>
        <authorList>
            <person name="Liu H."/>
        </authorList>
    </citation>
    <scope>NUCLEOTIDE SEQUENCE [LARGE SCALE GENOMIC DNA]</scope>
    <source>
        <strain evidence="2 3">DSM 1297</strain>
    </source>
</reference>
<evidence type="ECO:0000313" key="3">
    <source>
        <dbReference type="Proteomes" id="UP001556040"/>
    </source>
</evidence>
<feature type="transmembrane region" description="Helical" evidence="1">
    <location>
        <begin position="46"/>
        <end position="65"/>
    </location>
</feature>
<dbReference type="InterPro" id="IPR025434">
    <property type="entry name" value="YesK-like"/>
</dbReference>
<dbReference type="Pfam" id="PF14150">
    <property type="entry name" value="YesK"/>
    <property type="match status" value="1"/>
</dbReference>
<gene>
    <name evidence="2" type="ORF">AB1471_11940</name>
</gene>
<sequence length="75" mass="8137">MFIITLILKKKSLNSSYNNLPGITGLVIGIALFLIGFLIVRGFEGAAYGLFTAPILIISIQAIILGNRSRSLSWI</sequence>
<proteinExistence type="predicted"/>
<comment type="caution">
    <text evidence="2">The sequence shown here is derived from an EMBL/GenBank/DDBJ whole genome shotgun (WGS) entry which is preliminary data.</text>
</comment>
<name>A0ABV3Q591_9BACL</name>
<keyword evidence="3" id="KW-1185">Reference proteome</keyword>
<evidence type="ECO:0000313" key="2">
    <source>
        <dbReference type="EMBL" id="MEW9502503.1"/>
    </source>
</evidence>